<feature type="compositionally biased region" description="Basic and acidic residues" evidence="1">
    <location>
        <begin position="88"/>
        <end position="115"/>
    </location>
</feature>
<feature type="compositionally biased region" description="Basic and acidic residues" evidence="1">
    <location>
        <begin position="251"/>
        <end position="261"/>
    </location>
</feature>
<organism evidence="2">
    <name type="scientific">bioreactor metagenome</name>
    <dbReference type="NCBI Taxonomy" id="1076179"/>
    <lineage>
        <taxon>unclassified sequences</taxon>
        <taxon>metagenomes</taxon>
        <taxon>ecological metagenomes</taxon>
    </lineage>
</organism>
<feature type="region of interest" description="Disordered" evidence="1">
    <location>
        <begin position="71"/>
        <end position="170"/>
    </location>
</feature>
<feature type="region of interest" description="Disordered" evidence="1">
    <location>
        <begin position="232"/>
        <end position="261"/>
    </location>
</feature>
<name>A0A644ZR18_9ZZZZ</name>
<feature type="compositionally biased region" description="Polar residues" evidence="1">
    <location>
        <begin position="134"/>
        <end position="143"/>
    </location>
</feature>
<evidence type="ECO:0000313" key="2">
    <source>
        <dbReference type="EMBL" id="MPM43429.1"/>
    </source>
</evidence>
<feature type="compositionally biased region" description="Basic residues" evidence="1">
    <location>
        <begin position="144"/>
        <end position="158"/>
    </location>
</feature>
<reference evidence="2" key="1">
    <citation type="submission" date="2019-08" db="EMBL/GenBank/DDBJ databases">
        <authorList>
            <person name="Kucharzyk K."/>
            <person name="Murdoch R.W."/>
            <person name="Higgins S."/>
            <person name="Loffler F."/>
        </authorList>
    </citation>
    <scope>NUCLEOTIDE SEQUENCE</scope>
</reference>
<feature type="compositionally biased region" description="Basic residues" evidence="1">
    <location>
        <begin position="1"/>
        <end position="11"/>
    </location>
</feature>
<feature type="region of interest" description="Disordered" evidence="1">
    <location>
        <begin position="1"/>
        <end position="31"/>
    </location>
</feature>
<evidence type="ECO:0000256" key="1">
    <source>
        <dbReference type="SAM" id="MobiDB-lite"/>
    </source>
</evidence>
<sequence length="261" mass="29205">MSLSHIQHRHGQVSAQEGGPGKKHSCEQSQQTCTERGNGLFLFSWQQNKQAEDSISKYQPRPVIERFHGNCRVGEQGKPGNSPEEIPGDNREKEAKNCARFRCQEARKGDNKSPRESQGYRPQGEQVGNRGDQRNSTKIISHQRSGKQNRSKAYRHNGKAAPHSPARSPAQHDFHADNYIIGACGLCRLFPKVAQMKPFGPFFIEGPGNQINTRNCGKGELESDVGRRIRVQNQQQHQCGGKGGRRVALPPKERCEQHRAA</sequence>
<dbReference type="AlphaFoldDB" id="A0A644ZR18"/>
<proteinExistence type="predicted"/>
<gene>
    <name evidence="2" type="ORF">SDC9_90103</name>
</gene>
<protein>
    <submittedName>
        <fullName evidence="2">Uncharacterized protein</fullName>
    </submittedName>
</protein>
<accession>A0A644ZR18</accession>
<dbReference type="EMBL" id="VSSQ01010099">
    <property type="protein sequence ID" value="MPM43429.1"/>
    <property type="molecule type" value="Genomic_DNA"/>
</dbReference>
<comment type="caution">
    <text evidence="2">The sequence shown here is derived from an EMBL/GenBank/DDBJ whole genome shotgun (WGS) entry which is preliminary data.</text>
</comment>